<comment type="caution">
    <text evidence="2">The sequence shown here is derived from an EMBL/GenBank/DDBJ whole genome shotgun (WGS) entry which is preliminary data.</text>
</comment>
<dbReference type="PANTHER" id="PTHR45947:SF3">
    <property type="entry name" value="SULFOQUINOVOSYL TRANSFERASE SQD2"/>
    <property type="match status" value="1"/>
</dbReference>
<evidence type="ECO:0000259" key="1">
    <source>
        <dbReference type="Pfam" id="PF00534"/>
    </source>
</evidence>
<dbReference type="CDD" id="cd03801">
    <property type="entry name" value="GT4_PimA-like"/>
    <property type="match status" value="1"/>
</dbReference>
<dbReference type="Gene3D" id="3.40.50.2000">
    <property type="entry name" value="Glycogen Phosphorylase B"/>
    <property type="match status" value="2"/>
</dbReference>
<dbReference type="PANTHER" id="PTHR45947">
    <property type="entry name" value="SULFOQUINOVOSYL TRANSFERASE SQD2"/>
    <property type="match status" value="1"/>
</dbReference>
<keyword evidence="3" id="KW-1185">Reference proteome</keyword>
<accession>A0ABV2LUV5</accession>
<dbReference type="Pfam" id="PF00534">
    <property type="entry name" value="Glycos_transf_1"/>
    <property type="match status" value="1"/>
</dbReference>
<evidence type="ECO:0000313" key="2">
    <source>
        <dbReference type="EMBL" id="MET3731889.1"/>
    </source>
</evidence>
<dbReference type="SUPFAM" id="SSF53756">
    <property type="entry name" value="UDP-Glycosyltransferase/glycogen phosphorylase"/>
    <property type="match status" value="1"/>
</dbReference>
<dbReference type="EMBL" id="JBEPMO010000007">
    <property type="protein sequence ID" value="MET3731889.1"/>
    <property type="molecule type" value="Genomic_DNA"/>
</dbReference>
<reference evidence="2 3" key="1">
    <citation type="submission" date="2024-06" db="EMBL/GenBank/DDBJ databases">
        <title>Genomic Encyclopedia of Type Strains, Phase IV (KMG-IV): sequencing the most valuable type-strain genomes for metagenomic binning, comparative biology and taxonomic classification.</title>
        <authorList>
            <person name="Goeker M."/>
        </authorList>
    </citation>
    <scope>NUCLEOTIDE SEQUENCE [LARGE SCALE GENOMIC DNA]</scope>
    <source>
        <strain evidence="2 3">DSM 29388</strain>
    </source>
</reference>
<dbReference type="Proteomes" id="UP001549146">
    <property type="component" value="Unassembled WGS sequence"/>
</dbReference>
<gene>
    <name evidence="2" type="ORF">ABID46_001471</name>
</gene>
<dbReference type="InterPro" id="IPR050194">
    <property type="entry name" value="Glycosyltransferase_grp1"/>
</dbReference>
<name>A0ABV2LUV5_9FLAO</name>
<organism evidence="2 3">
    <name type="scientific">Moheibacter stercoris</name>
    <dbReference type="NCBI Taxonomy" id="1628251"/>
    <lineage>
        <taxon>Bacteria</taxon>
        <taxon>Pseudomonadati</taxon>
        <taxon>Bacteroidota</taxon>
        <taxon>Flavobacteriia</taxon>
        <taxon>Flavobacteriales</taxon>
        <taxon>Weeksellaceae</taxon>
        <taxon>Moheibacter</taxon>
    </lineage>
</organism>
<proteinExistence type="predicted"/>
<sequence>MENKIIYVLHKSGANSHYTGLEEFCQQNGYEVRYREFSVESTLFKSILKFNFKLFRKQLVNAKFLKSLPQNKNWKVVLGIAPYDYKLPGLLKKLENHQVYYHTSWTNWDGSFVPNTKHQTPELTEVWKEFIEKKSQHIFAVSSKTKDELLKNYELSPEKISVVYHSLNSKHFNSNKSQQSSESTLEFMYAGRLIPSKGLNELLKFFAENPDKNLKIAGKGKLKSLVEQYAQKHSNIQFLGQISNPDELAKQFGQSHYLVLNSKKSGKWEELFGMVLIEAMACGAIPIATLHTGPKEIIEHNNSGYLVEENQMIEFLSNLTPKSYSVEIKNNAIKAAKEYELEKISQRWKAILED</sequence>
<dbReference type="InterPro" id="IPR001296">
    <property type="entry name" value="Glyco_trans_1"/>
</dbReference>
<dbReference type="RefSeq" id="WP_354508579.1">
    <property type="nucleotide sequence ID" value="NZ_JBEPMO010000007.1"/>
</dbReference>
<protein>
    <submittedName>
        <fullName evidence="2">Glycosyltransferase involved in cell wall biosynthesis</fullName>
    </submittedName>
</protein>
<evidence type="ECO:0000313" key="3">
    <source>
        <dbReference type="Proteomes" id="UP001549146"/>
    </source>
</evidence>
<feature type="domain" description="Glycosyl transferase family 1" evidence="1">
    <location>
        <begin position="176"/>
        <end position="315"/>
    </location>
</feature>